<reference evidence="2" key="1">
    <citation type="journal article" date="2023" name="Nat. Plants">
        <title>Single-cell RNA sequencing provides a high-resolution roadmap for understanding the multicellular compartmentation of specialized metabolism.</title>
        <authorList>
            <person name="Sun S."/>
            <person name="Shen X."/>
            <person name="Li Y."/>
            <person name="Li Y."/>
            <person name="Wang S."/>
            <person name="Li R."/>
            <person name="Zhang H."/>
            <person name="Shen G."/>
            <person name="Guo B."/>
            <person name="Wei J."/>
            <person name="Xu J."/>
            <person name="St-Pierre B."/>
            <person name="Chen S."/>
            <person name="Sun C."/>
        </authorList>
    </citation>
    <scope>NUCLEOTIDE SEQUENCE [LARGE SCALE GENOMIC DNA]</scope>
</reference>
<dbReference type="EMBL" id="CM044703">
    <property type="protein sequence ID" value="KAI5671328.1"/>
    <property type="molecule type" value="Genomic_DNA"/>
</dbReference>
<dbReference type="Proteomes" id="UP001060085">
    <property type="component" value="Linkage Group LG03"/>
</dbReference>
<sequence length="95" mass="10635">MSQRVLPDNFVVATVVFCKGFRYSWFIPGDCPKIPVEGPPNPISPTNIVVARIFCPLVPFAALREEVVRGLDMLQRLLVSIGPTHPLFPPFQPEF</sequence>
<proteinExistence type="predicted"/>
<evidence type="ECO:0000313" key="2">
    <source>
        <dbReference type="Proteomes" id="UP001060085"/>
    </source>
</evidence>
<protein>
    <submittedName>
        <fullName evidence="1">Uncharacterized protein</fullName>
    </submittedName>
</protein>
<keyword evidence="2" id="KW-1185">Reference proteome</keyword>
<organism evidence="1 2">
    <name type="scientific">Catharanthus roseus</name>
    <name type="common">Madagascar periwinkle</name>
    <name type="synonym">Vinca rosea</name>
    <dbReference type="NCBI Taxonomy" id="4058"/>
    <lineage>
        <taxon>Eukaryota</taxon>
        <taxon>Viridiplantae</taxon>
        <taxon>Streptophyta</taxon>
        <taxon>Embryophyta</taxon>
        <taxon>Tracheophyta</taxon>
        <taxon>Spermatophyta</taxon>
        <taxon>Magnoliopsida</taxon>
        <taxon>eudicotyledons</taxon>
        <taxon>Gunneridae</taxon>
        <taxon>Pentapetalae</taxon>
        <taxon>asterids</taxon>
        <taxon>lamiids</taxon>
        <taxon>Gentianales</taxon>
        <taxon>Apocynaceae</taxon>
        <taxon>Rauvolfioideae</taxon>
        <taxon>Vinceae</taxon>
        <taxon>Catharanthinae</taxon>
        <taxon>Catharanthus</taxon>
    </lineage>
</organism>
<comment type="caution">
    <text evidence="1">The sequence shown here is derived from an EMBL/GenBank/DDBJ whole genome shotgun (WGS) entry which is preliminary data.</text>
</comment>
<evidence type="ECO:0000313" key="1">
    <source>
        <dbReference type="EMBL" id="KAI5671328.1"/>
    </source>
</evidence>
<accession>A0ACC0BFD6</accession>
<gene>
    <name evidence="1" type="ORF">M9H77_11692</name>
</gene>
<name>A0ACC0BFD6_CATRO</name>